<reference evidence="1 2" key="2">
    <citation type="submission" date="2018-11" db="EMBL/GenBank/DDBJ databases">
        <authorList>
            <consortium name="Pathogen Informatics"/>
        </authorList>
    </citation>
    <scope>NUCLEOTIDE SEQUENCE [LARGE SCALE GENOMIC DNA]</scope>
    <source>
        <strain evidence="1 2">NST_G2</strain>
    </source>
</reference>
<proteinExistence type="predicted"/>
<dbReference type="Proteomes" id="UP000275846">
    <property type="component" value="Unassembled WGS sequence"/>
</dbReference>
<organism evidence="3">
    <name type="scientific">Schistocephalus solidus</name>
    <name type="common">Tapeworm</name>
    <dbReference type="NCBI Taxonomy" id="70667"/>
    <lineage>
        <taxon>Eukaryota</taxon>
        <taxon>Metazoa</taxon>
        <taxon>Spiralia</taxon>
        <taxon>Lophotrochozoa</taxon>
        <taxon>Platyhelminthes</taxon>
        <taxon>Cestoda</taxon>
        <taxon>Eucestoda</taxon>
        <taxon>Diphyllobothriidea</taxon>
        <taxon>Diphyllobothriidae</taxon>
        <taxon>Schistocephalus</taxon>
    </lineage>
</organism>
<gene>
    <name evidence="1" type="ORF">SSLN_LOCUS16436</name>
</gene>
<protein>
    <submittedName>
        <fullName evidence="1 3">Uncharacterized protein</fullName>
    </submittedName>
</protein>
<sequence>MYKRRQMPELMLTDVWHRKIYLCPARVTVFATDDLIATNTRVTSMLAIWPVRFFLTLLPQADATTVSFSSFILRPKENLVEAVGGSIKHSALHNLINSTMLDDLTK</sequence>
<keyword evidence="2" id="KW-1185">Reference proteome</keyword>
<dbReference type="WBParaSite" id="SSLN_0001706001-mRNA-1">
    <property type="protein sequence ID" value="SSLN_0001706001-mRNA-1"/>
    <property type="gene ID" value="SSLN_0001706001"/>
</dbReference>
<evidence type="ECO:0000313" key="1">
    <source>
        <dbReference type="EMBL" id="VDM02822.1"/>
    </source>
</evidence>
<dbReference type="AlphaFoldDB" id="A0A183TIY8"/>
<reference evidence="3" key="1">
    <citation type="submission" date="2016-06" db="UniProtKB">
        <authorList>
            <consortium name="WormBaseParasite"/>
        </authorList>
    </citation>
    <scope>IDENTIFICATION</scope>
</reference>
<evidence type="ECO:0000313" key="2">
    <source>
        <dbReference type="Proteomes" id="UP000275846"/>
    </source>
</evidence>
<accession>A0A183TIY8</accession>
<name>A0A183TIY8_SCHSO</name>
<evidence type="ECO:0000313" key="3">
    <source>
        <dbReference type="WBParaSite" id="SSLN_0001706001-mRNA-1"/>
    </source>
</evidence>
<dbReference type="EMBL" id="UYSU01041078">
    <property type="protein sequence ID" value="VDM02822.1"/>
    <property type="molecule type" value="Genomic_DNA"/>
</dbReference>